<name>A0A508WNK0_9HYPH</name>
<feature type="region of interest" description="Disordered" evidence="1">
    <location>
        <begin position="63"/>
        <end position="82"/>
    </location>
</feature>
<proteinExistence type="predicted"/>
<accession>A0A508WNK0</accession>
<dbReference type="Proteomes" id="UP000507954">
    <property type="component" value="Unassembled WGS sequence"/>
</dbReference>
<reference evidence="2" key="1">
    <citation type="submission" date="2019-06" db="EMBL/GenBank/DDBJ databases">
        <authorList>
            <person name="Le Quere A."/>
            <person name="Colella S."/>
        </authorList>
    </citation>
    <scope>NUCLEOTIDE SEQUENCE</scope>
    <source>
        <strain evidence="2">EmedicaeMD41</strain>
    </source>
</reference>
<evidence type="ECO:0000256" key="1">
    <source>
        <dbReference type="SAM" id="MobiDB-lite"/>
    </source>
</evidence>
<dbReference type="AlphaFoldDB" id="A0A508WNK0"/>
<evidence type="ECO:0000313" key="2">
    <source>
        <dbReference type="EMBL" id="VTZ58942.1"/>
    </source>
</evidence>
<gene>
    <name evidence="2" type="ORF">EMEDMD4_10118</name>
</gene>
<organism evidence="2">
    <name type="scientific">Sinorhizobium medicae</name>
    <dbReference type="NCBI Taxonomy" id="110321"/>
    <lineage>
        <taxon>Bacteria</taxon>
        <taxon>Pseudomonadati</taxon>
        <taxon>Pseudomonadota</taxon>
        <taxon>Alphaproteobacteria</taxon>
        <taxon>Hyphomicrobiales</taxon>
        <taxon>Rhizobiaceae</taxon>
        <taxon>Sinorhizobium/Ensifer group</taxon>
        <taxon>Sinorhizobium</taxon>
    </lineage>
</organism>
<dbReference type="EMBL" id="CABFNB010000001">
    <property type="protein sequence ID" value="VTZ58942.1"/>
    <property type="molecule type" value="Genomic_DNA"/>
</dbReference>
<sequence length="82" mass="9693">MQISRWDAQERAGLRERSEKLALARWPRANPNHRERRSITPDWKWPGPIWPELTDGARQSALKEQLPVPQWPVRTPKSQRCS</sequence>
<protein>
    <submittedName>
        <fullName evidence="2">Uncharacterized protein</fullName>
    </submittedName>
</protein>